<keyword evidence="1" id="KW-0256">Endoplasmic reticulum</keyword>
<protein>
    <recommendedName>
        <fullName evidence="1">Endoplasmic reticulum transmembrane protein</fullName>
    </recommendedName>
</protein>
<keyword evidence="1" id="KW-1133">Transmembrane helix</keyword>
<feature type="transmembrane region" description="Helical" evidence="1">
    <location>
        <begin position="84"/>
        <end position="104"/>
    </location>
</feature>
<dbReference type="InterPro" id="IPR008417">
    <property type="entry name" value="BAP29/BAP31"/>
</dbReference>
<keyword evidence="1" id="KW-0472">Membrane</keyword>
<keyword evidence="1" id="KW-0653">Protein transport</keyword>
<accession>A0AAV1CV32</accession>
<dbReference type="GO" id="GO:0006888">
    <property type="term" value="P:endoplasmic reticulum to Golgi vesicle-mediated transport"/>
    <property type="evidence" value="ECO:0007669"/>
    <property type="project" value="UniProtKB-UniRule"/>
</dbReference>
<dbReference type="Proteomes" id="UP001161247">
    <property type="component" value="Chromosome 3"/>
</dbReference>
<feature type="transmembrane region" description="Helical" evidence="1">
    <location>
        <begin position="43"/>
        <end position="64"/>
    </location>
</feature>
<reference evidence="2" key="1">
    <citation type="submission" date="2023-03" db="EMBL/GenBank/DDBJ databases">
        <authorList>
            <person name="Julca I."/>
        </authorList>
    </citation>
    <scope>NUCLEOTIDE SEQUENCE</scope>
</reference>
<keyword evidence="1" id="KW-0931">ER-Golgi transport</keyword>
<dbReference type="PANTHER" id="PTHR12701">
    <property type="entry name" value="BCR-ASSOCIATED PROTEIN, BAP"/>
    <property type="match status" value="1"/>
</dbReference>
<dbReference type="GO" id="GO:0005789">
    <property type="term" value="C:endoplasmic reticulum membrane"/>
    <property type="evidence" value="ECO:0007669"/>
    <property type="project" value="UniProtKB-SubCell"/>
</dbReference>
<dbReference type="EMBL" id="OX459120">
    <property type="protein sequence ID" value="CAI9099275.1"/>
    <property type="molecule type" value="Genomic_DNA"/>
</dbReference>
<dbReference type="GO" id="GO:0070973">
    <property type="term" value="P:protein localization to endoplasmic reticulum exit site"/>
    <property type="evidence" value="ECO:0007669"/>
    <property type="project" value="UniProtKB-UniRule"/>
</dbReference>
<comment type="similarity">
    <text evidence="1">Belongs to the BCAP29/BCAP31 family.</text>
</comment>
<comment type="function">
    <text evidence="1">May play a role in anterograde transport of membrane proteins from the endoplasmic reticulum to the Golgi.</text>
</comment>
<comment type="subcellular location">
    <subcellularLocation>
        <location evidence="1">Endoplasmic reticulum membrane</location>
        <topology evidence="1">Multi-pass membrane protein</topology>
    </subcellularLocation>
</comment>
<keyword evidence="1" id="KW-0813">Transport</keyword>
<dbReference type="AlphaFoldDB" id="A0AAV1CV32"/>
<keyword evidence="1" id="KW-0812">Transmembrane</keyword>
<sequence length="129" mass="14936">MIQPFLALVSVEVFFTLTLLFRTPLRKPMVMLLDRMKRGQGPVVAKTVAATLFMILVSILYNIMKVQKRSAESGHINPPDQILLLNHILEACLLGFTLFLAMMIDRLHYYMKELRTLRKKQEETNKSKD</sequence>
<name>A0AAV1CV32_OLDCO</name>
<evidence type="ECO:0000256" key="1">
    <source>
        <dbReference type="RuleBase" id="RU367026"/>
    </source>
</evidence>
<feature type="transmembrane region" description="Helical" evidence="1">
    <location>
        <begin position="6"/>
        <end position="22"/>
    </location>
</feature>
<proteinExistence type="inferred from homology"/>
<evidence type="ECO:0000313" key="3">
    <source>
        <dbReference type="Proteomes" id="UP001161247"/>
    </source>
</evidence>
<dbReference type="PANTHER" id="PTHR12701:SF36">
    <property type="entry name" value="ENDOPLASMIC RETICULUM TRANSMEMBRANE PROTEIN"/>
    <property type="match status" value="1"/>
</dbReference>
<organism evidence="2 3">
    <name type="scientific">Oldenlandia corymbosa var. corymbosa</name>
    <dbReference type="NCBI Taxonomy" id="529605"/>
    <lineage>
        <taxon>Eukaryota</taxon>
        <taxon>Viridiplantae</taxon>
        <taxon>Streptophyta</taxon>
        <taxon>Embryophyta</taxon>
        <taxon>Tracheophyta</taxon>
        <taxon>Spermatophyta</taxon>
        <taxon>Magnoliopsida</taxon>
        <taxon>eudicotyledons</taxon>
        <taxon>Gunneridae</taxon>
        <taxon>Pentapetalae</taxon>
        <taxon>asterids</taxon>
        <taxon>lamiids</taxon>
        <taxon>Gentianales</taxon>
        <taxon>Rubiaceae</taxon>
        <taxon>Rubioideae</taxon>
        <taxon>Spermacoceae</taxon>
        <taxon>Hedyotis-Oldenlandia complex</taxon>
        <taxon>Oldenlandia</taxon>
    </lineage>
</organism>
<gene>
    <name evidence="2" type="ORF">OLC1_LOCUS9328</name>
</gene>
<keyword evidence="3" id="KW-1185">Reference proteome</keyword>
<dbReference type="GO" id="GO:0006886">
    <property type="term" value="P:intracellular protein transport"/>
    <property type="evidence" value="ECO:0007669"/>
    <property type="project" value="UniProtKB-UniRule"/>
</dbReference>
<evidence type="ECO:0000313" key="2">
    <source>
        <dbReference type="EMBL" id="CAI9099275.1"/>
    </source>
</evidence>